<accession>A0A8S3RN19</accession>
<dbReference type="PROSITE" id="PS50181">
    <property type="entry name" value="FBOX"/>
    <property type="match status" value="1"/>
</dbReference>
<feature type="domain" description="F-box" evidence="2">
    <location>
        <begin position="23"/>
        <end position="69"/>
    </location>
</feature>
<dbReference type="OrthoDB" id="192402at2759"/>
<dbReference type="SMART" id="SM00256">
    <property type="entry name" value="FBOX"/>
    <property type="match status" value="1"/>
</dbReference>
<keyword evidence="4" id="KW-1185">Reference proteome</keyword>
<dbReference type="PROSITE" id="PS50294">
    <property type="entry name" value="WD_REPEATS_REGION"/>
    <property type="match status" value="1"/>
</dbReference>
<gene>
    <name evidence="3" type="ORF">MEDL_23735</name>
</gene>
<dbReference type="InterPro" id="IPR036322">
    <property type="entry name" value="WD40_repeat_dom_sf"/>
</dbReference>
<reference evidence="3" key="1">
    <citation type="submission" date="2021-03" db="EMBL/GenBank/DDBJ databases">
        <authorList>
            <person name="Bekaert M."/>
        </authorList>
    </citation>
    <scope>NUCLEOTIDE SEQUENCE</scope>
</reference>
<evidence type="ECO:0000259" key="2">
    <source>
        <dbReference type="PROSITE" id="PS50181"/>
    </source>
</evidence>
<dbReference type="EMBL" id="CAJPWZ010001205">
    <property type="protein sequence ID" value="CAG2209603.1"/>
    <property type="molecule type" value="Genomic_DNA"/>
</dbReference>
<name>A0A8S3RN19_MYTED</name>
<dbReference type="PROSITE" id="PS50082">
    <property type="entry name" value="WD_REPEATS_2"/>
    <property type="match status" value="2"/>
</dbReference>
<dbReference type="GO" id="GO:0016567">
    <property type="term" value="P:protein ubiquitination"/>
    <property type="evidence" value="ECO:0007669"/>
    <property type="project" value="InterPro"/>
</dbReference>
<organism evidence="3 4">
    <name type="scientific">Mytilus edulis</name>
    <name type="common">Blue mussel</name>
    <dbReference type="NCBI Taxonomy" id="6550"/>
    <lineage>
        <taxon>Eukaryota</taxon>
        <taxon>Metazoa</taxon>
        <taxon>Spiralia</taxon>
        <taxon>Lophotrochozoa</taxon>
        <taxon>Mollusca</taxon>
        <taxon>Bivalvia</taxon>
        <taxon>Autobranchia</taxon>
        <taxon>Pteriomorphia</taxon>
        <taxon>Mytilida</taxon>
        <taxon>Mytiloidea</taxon>
        <taxon>Mytilidae</taxon>
        <taxon>Mytilinae</taxon>
        <taxon>Mytilus</taxon>
    </lineage>
</organism>
<evidence type="ECO:0000313" key="4">
    <source>
        <dbReference type="Proteomes" id="UP000683360"/>
    </source>
</evidence>
<feature type="repeat" description="WD" evidence="1">
    <location>
        <begin position="541"/>
        <end position="573"/>
    </location>
</feature>
<dbReference type="Pfam" id="PF00400">
    <property type="entry name" value="WD40"/>
    <property type="match status" value="2"/>
</dbReference>
<dbReference type="SUPFAM" id="SSF50978">
    <property type="entry name" value="WD40 repeat-like"/>
    <property type="match status" value="1"/>
</dbReference>
<keyword evidence="1" id="KW-0853">WD repeat</keyword>
<dbReference type="SMART" id="SM00320">
    <property type="entry name" value="WD40"/>
    <property type="match status" value="3"/>
</dbReference>
<dbReference type="GO" id="GO:0019005">
    <property type="term" value="C:SCF ubiquitin ligase complex"/>
    <property type="evidence" value="ECO:0007669"/>
    <property type="project" value="InterPro"/>
</dbReference>
<dbReference type="AlphaFoldDB" id="A0A8S3RN19"/>
<evidence type="ECO:0000256" key="1">
    <source>
        <dbReference type="PROSITE-ProRule" id="PRU00221"/>
    </source>
</evidence>
<dbReference type="InterPro" id="IPR001680">
    <property type="entry name" value="WD40_rpt"/>
</dbReference>
<dbReference type="Proteomes" id="UP000683360">
    <property type="component" value="Unassembled WGS sequence"/>
</dbReference>
<comment type="caution">
    <text evidence="3">The sequence shown here is derived from an EMBL/GenBank/DDBJ whole genome shotgun (WGS) entry which is preliminary data.</text>
</comment>
<sequence length="585" mass="66160">MPLHCVEDRRSPTEIEEDEDSCPSIWQQCPDSILLHIFSFLEAKHLTASSQTCKDWNRVTNDESLWKYLWRSEYKRLDFHTPIHLSETLTDHDDEVLHVSFSHDGKLFCTTSKDATIKVWNVGDPTTIKHTKNFRDLLSWDFTQFSCFNQIDTLLLVSSVKTTDFMDRRGYVAIISLPHDFRIIRVVSMDPSQLFGSWLDNSTFLGGCLEISLDRFTTTVQIESFDVPDGSVEIKGEEKENLPEVEEGTGRNLFTFCSETASLIKFLTVAHIPVNGDKGPQLYCDKCASQEKDSNPRKIPKRDQTLFTSDIETHSVKSLSVLDGNELDKNESASCSYSSTSAIKENNSLYHISLCNQCQNGNVNRNLIFVTGEFAVALHQLGFKNVSPAVLDLPMSPSDESVQEGESHMVVNFSNNDITLRPIRISDKPDNLLDLFGHVTGLTLSNDHRYLFLNCRPWIGKVDRTDPWATPDLSPSIEIRVIDLCTLQDTGRRYQGHKGFSPSTMCCFVFLDVSPDYVGSGSEDAKGYLWDKHYCVNLATFEHSFGVVNAVGFNPANQEYLVTVSDDCTIKIWRSKALMKDFGRV</sequence>
<protein>
    <submittedName>
        <fullName evidence="3">FBXW5</fullName>
    </submittedName>
</protein>
<dbReference type="PANTHER" id="PTHR20995:SF17">
    <property type="entry name" value="F-BOX_WD REPEAT-CONTAINING PROTEIN 5"/>
    <property type="match status" value="1"/>
</dbReference>
<dbReference type="SUPFAM" id="SSF81383">
    <property type="entry name" value="F-box domain"/>
    <property type="match status" value="1"/>
</dbReference>
<dbReference type="PANTHER" id="PTHR20995">
    <property type="entry name" value="F-BOX/WD REPEAT-CONTAINING PROTEIN 5"/>
    <property type="match status" value="1"/>
</dbReference>
<evidence type="ECO:0000313" key="3">
    <source>
        <dbReference type="EMBL" id="CAG2209603.1"/>
    </source>
</evidence>
<dbReference type="InterPro" id="IPR036047">
    <property type="entry name" value="F-box-like_dom_sf"/>
</dbReference>
<proteinExistence type="predicted"/>
<dbReference type="Gene3D" id="2.130.10.10">
    <property type="entry name" value="YVTN repeat-like/Quinoprotein amine dehydrogenase"/>
    <property type="match status" value="2"/>
</dbReference>
<dbReference type="InterPro" id="IPR015943">
    <property type="entry name" value="WD40/YVTN_repeat-like_dom_sf"/>
</dbReference>
<dbReference type="InterPro" id="IPR042508">
    <property type="entry name" value="FBXW5"/>
</dbReference>
<dbReference type="Gene3D" id="1.20.1280.50">
    <property type="match status" value="1"/>
</dbReference>
<dbReference type="Pfam" id="PF12937">
    <property type="entry name" value="F-box-like"/>
    <property type="match status" value="1"/>
</dbReference>
<dbReference type="InterPro" id="IPR001810">
    <property type="entry name" value="F-box_dom"/>
</dbReference>
<feature type="repeat" description="WD" evidence="1">
    <location>
        <begin position="89"/>
        <end position="130"/>
    </location>
</feature>
<dbReference type="GO" id="GO:0080008">
    <property type="term" value="C:Cul4-RING E3 ubiquitin ligase complex"/>
    <property type="evidence" value="ECO:0007669"/>
    <property type="project" value="InterPro"/>
</dbReference>